<feature type="transmembrane region" description="Helical" evidence="5">
    <location>
        <begin position="76"/>
        <end position="109"/>
    </location>
</feature>
<comment type="subcellular location">
    <subcellularLocation>
        <location evidence="1">Membrane</location>
        <topology evidence="1">Multi-pass membrane protein</topology>
    </subcellularLocation>
</comment>
<keyword evidence="3 5" id="KW-1133">Transmembrane helix</keyword>
<name>A0A6V7NWC2_ANACO</name>
<protein>
    <recommendedName>
        <fullName evidence="6">Sugar phosphate transporter domain-containing protein</fullName>
    </recommendedName>
</protein>
<evidence type="ECO:0000256" key="3">
    <source>
        <dbReference type="ARBA" id="ARBA00022989"/>
    </source>
</evidence>
<gene>
    <name evidence="7" type="ORF">CB5_LOCUS6058</name>
</gene>
<evidence type="ECO:0000256" key="5">
    <source>
        <dbReference type="SAM" id="Phobius"/>
    </source>
</evidence>
<dbReference type="AlphaFoldDB" id="A0A6V7NWC2"/>
<feature type="transmembrane region" description="Helical" evidence="5">
    <location>
        <begin position="6"/>
        <end position="31"/>
    </location>
</feature>
<keyword evidence="2 5" id="KW-0812">Transmembrane</keyword>
<dbReference type="SUPFAM" id="SSF103481">
    <property type="entry name" value="Multidrug resistance efflux transporter EmrE"/>
    <property type="match status" value="1"/>
</dbReference>
<dbReference type="Pfam" id="PF03151">
    <property type="entry name" value="TPT"/>
    <property type="match status" value="1"/>
</dbReference>
<evidence type="ECO:0000256" key="4">
    <source>
        <dbReference type="ARBA" id="ARBA00023136"/>
    </source>
</evidence>
<dbReference type="EMBL" id="LR862142">
    <property type="protein sequence ID" value="CAD1822847.1"/>
    <property type="molecule type" value="Genomic_DNA"/>
</dbReference>
<dbReference type="GO" id="GO:0016020">
    <property type="term" value="C:membrane"/>
    <property type="evidence" value="ECO:0007669"/>
    <property type="project" value="UniProtKB-SubCell"/>
</dbReference>
<dbReference type="InterPro" id="IPR037185">
    <property type="entry name" value="EmrE-like"/>
</dbReference>
<feature type="domain" description="Sugar phosphate transporter" evidence="6">
    <location>
        <begin position="2"/>
        <end position="169"/>
    </location>
</feature>
<feature type="transmembrane region" description="Helical" evidence="5">
    <location>
        <begin position="38"/>
        <end position="56"/>
    </location>
</feature>
<accession>A0A6V7NWC2</accession>
<evidence type="ECO:0000256" key="1">
    <source>
        <dbReference type="ARBA" id="ARBA00004141"/>
    </source>
</evidence>
<keyword evidence="4 5" id="KW-0472">Membrane</keyword>
<sequence>MKVLEVYPYPITITTFQLAVGTVLILFMWGAKLYRRPVLVAILPLAIIHTFGNLFTNMSLGKVAVSFTHTIKALEPFFTIVLSALFLGEVPTVWVLASLVPIVGGVALASFTEASFNWLDWILECHGFEPGQSIMKCVEQKVMGKKEESLDNINLFSIITIMSLFLTIP</sequence>
<dbReference type="PANTHER" id="PTHR11132">
    <property type="entry name" value="SOLUTE CARRIER FAMILY 35"/>
    <property type="match status" value="1"/>
</dbReference>
<evidence type="ECO:0000259" key="6">
    <source>
        <dbReference type="Pfam" id="PF03151"/>
    </source>
</evidence>
<dbReference type="InterPro" id="IPR004853">
    <property type="entry name" value="Sugar_P_trans_dom"/>
</dbReference>
<evidence type="ECO:0000313" key="7">
    <source>
        <dbReference type="EMBL" id="CAD1822847.1"/>
    </source>
</evidence>
<reference evidence="7" key="1">
    <citation type="submission" date="2020-07" db="EMBL/GenBank/DDBJ databases">
        <authorList>
            <person name="Lin J."/>
        </authorList>
    </citation>
    <scope>NUCLEOTIDE SEQUENCE</scope>
</reference>
<organism evidence="7">
    <name type="scientific">Ananas comosus var. bracteatus</name>
    <name type="common">red pineapple</name>
    <dbReference type="NCBI Taxonomy" id="296719"/>
    <lineage>
        <taxon>Eukaryota</taxon>
        <taxon>Viridiplantae</taxon>
        <taxon>Streptophyta</taxon>
        <taxon>Embryophyta</taxon>
        <taxon>Tracheophyta</taxon>
        <taxon>Spermatophyta</taxon>
        <taxon>Magnoliopsida</taxon>
        <taxon>Liliopsida</taxon>
        <taxon>Poales</taxon>
        <taxon>Bromeliaceae</taxon>
        <taxon>Bromelioideae</taxon>
        <taxon>Ananas</taxon>
    </lineage>
</organism>
<dbReference type="InterPro" id="IPR050186">
    <property type="entry name" value="TPT_transporter"/>
</dbReference>
<proteinExistence type="predicted"/>
<evidence type="ECO:0000256" key="2">
    <source>
        <dbReference type="ARBA" id="ARBA00022692"/>
    </source>
</evidence>